<dbReference type="InterPro" id="IPR036412">
    <property type="entry name" value="HAD-like_sf"/>
</dbReference>
<proteinExistence type="predicted"/>
<evidence type="ECO:0000256" key="1">
    <source>
        <dbReference type="SAM" id="MobiDB-lite"/>
    </source>
</evidence>
<dbReference type="Proteomes" id="UP000199013">
    <property type="component" value="Unassembled WGS sequence"/>
</dbReference>
<dbReference type="EMBL" id="FLUV01002313">
    <property type="protein sequence ID" value="SBW28208.1"/>
    <property type="molecule type" value="Genomic_DNA"/>
</dbReference>
<accession>A0A1C3PF00</accession>
<evidence type="ECO:0008006" key="4">
    <source>
        <dbReference type="Google" id="ProtNLM"/>
    </source>
</evidence>
<evidence type="ECO:0000313" key="3">
    <source>
        <dbReference type="Proteomes" id="UP000199013"/>
    </source>
</evidence>
<dbReference type="InterPro" id="IPR023214">
    <property type="entry name" value="HAD_sf"/>
</dbReference>
<keyword evidence="3" id="KW-1185">Reference proteome</keyword>
<protein>
    <recommendedName>
        <fullName evidence="4">Sucrose-6-phosphate hydrolase</fullName>
    </recommendedName>
</protein>
<evidence type="ECO:0000313" key="2">
    <source>
        <dbReference type="EMBL" id="SBW28208.1"/>
    </source>
</evidence>
<dbReference type="SUPFAM" id="SSF56784">
    <property type="entry name" value="HAD-like"/>
    <property type="match status" value="1"/>
</dbReference>
<reference evidence="3" key="1">
    <citation type="submission" date="2016-02" db="EMBL/GenBank/DDBJ databases">
        <authorList>
            <person name="Wibberg D."/>
        </authorList>
    </citation>
    <scope>NUCLEOTIDE SEQUENCE [LARGE SCALE GENOMIC DNA]</scope>
</reference>
<dbReference type="Gene3D" id="3.40.50.1000">
    <property type="entry name" value="HAD superfamily/HAD-like"/>
    <property type="match status" value="1"/>
</dbReference>
<sequence>MRRPVDNRCPPGPGVDSQAPLPEPSGACTRTTHAIAWHVSPPLAYSRGINAWTSLPSPAAALPGPRWVVACDLDQTLIYSRRSFRLPSGADEPDLVTVERIDGEPAAFCTTGAAELIVKLHATATLVPVTTRTRAQYERVDLGVRPQYAITTNGGHLLLDGRPDEDWAAAVRGRIAAHACPLADVRAAAQRLAADGWVRVSRVADDLFVYLVAYERAGIPDLSGLAAGLAADGWALSVQGRKVYLVPAVLTKEAALAEVMRRIGHARLAAAGDSLLDAGMLAGADLAVRPAHGELDDHRWTNPNLRVTSASGLHGGQELLEIIAGELSAARPCPGI</sequence>
<feature type="region of interest" description="Disordered" evidence="1">
    <location>
        <begin position="1"/>
        <end position="25"/>
    </location>
</feature>
<dbReference type="AlphaFoldDB" id="A0A1C3PF00"/>
<name>A0A1C3PF00_9ACTN</name>
<organism evidence="2 3">
    <name type="scientific">Candidatus Protofrankia californiensis</name>
    <dbReference type="NCBI Taxonomy" id="1839754"/>
    <lineage>
        <taxon>Bacteria</taxon>
        <taxon>Bacillati</taxon>
        <taxon>Actinomycetota</taxon>
        <taxon>Actinomycetes</taxon>
        <taxon>Frankiales</taxon>
        <taxon>Frankiaceae</taxon>
        <taxon>Protofrankia</taxon>
    </lineage>
</organism>
<gene>
    <name evidence="2" type="ORF">FDG2_5568</name>
</gene>